<dbReference type="STRING" id="692275.M3B3B6"/>
<dbReference type="RefSeq" id="XP_016762408.1">
    <property type="nucleotide sequence ID" value="XM_016904669.1"/>
</dbReference>
<reference evidence="5 6" key="1">
    <citation type="journal article" date="2012" name="PLoS Pathog.">
        <title>Diverse lifestyles and strategies of plant pathogenesis encoded in the genomes of eighteen Dothideomycetes fungi.</title>
        <authorList>
            <person name="Ohm R.A."/>
            <person name="Feau N."/>
            <person name="Henrissat B."/>
            <person name="Schoch C.L."/>
            <person name="Horwitz B.A."/>
            <person name="Barry K.W."/>
            <person name="Condon B.J."/>
            <person name="Copeland A.C."/>
            <person name="Dhillon B."/>
            <person name="Glaser F."/>
            <person name="Hesse C.N."/>
            <person name="Kosti I."/>
            <person name="LaButti K."/>
            <person name="Lindquist E.A."/>
            <person name="Lucas S."/>
            <person name="Salamov A.A."/>
            <person name="Bradshaw R.E."/>
            <person name="Ciuffetti L."/>
            <person name="Hamelin R.C."/>
            <person name="Kema G.H.J."/>
            <person name="Lawrence C."/>
            <person name="Scott J.A."/>
            <person name="Spatafora J.W."/>
            <person name="Turgeon B.G."/>
            <person name="de Wit P.J.G.M."/>
            <person name="Zhong S."/>
            <person name="Goodwin S.B."/>
            <person name="Grigoriev I.V."/>
        </authorList>
    </citation>
    <scope>NUCLEOTIDE SEQUENCE [LARGE SCALE GENOMIC DNA]</scope>
    <source>
        <strain evidence="5 6">SO2202</strain>
    </source>
</reference>
<dbReference type="Pfam" id="PF00106">
    <property type="entry name" value="adh_short"/>
    <property type="match status" value="1"/>
</dbReference>
<dbReference type="GO" id="GO:0005737">
    <property type="term" value="C:cytoplasm"/>
    <property type="evidence" value="ECO:0007669"/>
    <property type="project" value="TreeGrafter"/>
</dbReference>
<feature type="compositionally biased region" description="Basic and acidic residues" evidence="4">
    <location>
        <begin position="191"/>
        <end position="202"/>
    </location>
</feature>
<gene>
    <name evidence="5" type="ORF">SEPMUDRAFT_148053</name>
</gene>
<keyword evidence="3" id="KW-0560">Oxidoreductase</keyword>
<comment type="similarity">
    <text evidence="1">Belongs to the short-chain dehydrogenases/reductases (SDR) family.</text>
</comment>
<dbReference type="GO" id="GO:0016616">
    <property type="term" value="F:oxidoreductase activity, acting on the CH-OH group of donors, NAD or NADP as acceptor"/>
    <property type="evidence" value="ECO:0007669"/>
    <property type="project" value="TreeGrafter"/>
</dbReference>
<dbReference type="Gene3D" id="3.40.50.720">
    <property type="entry name" value="NAD(P)-binding Rossmann-like Domain"/>
    <property type="match status" value="1"/>
</dbReference>
<name>M3B3B6_SPHMS</name>
<protein>
    <submittedName>
        <fullName evidence="5">NAD(P)-binding protein</fullName>
    </submittedName>
</protein>
<accession>M3B3B6</accession>
<keyword evidence="6" id="KW-1185">Reference proteome</keyword>
<dbReference type="PRINTS" id="PR00081">
    <property type="entry name" value="GDHRDH"/>
</dbReference>
<feature type="compositionally biased region" description="Basic and acidic residues" evidence="4">
    <location>
        <begin position="210"/>
        <end position="234"/>
    </location>
</feature>
<dbReference type="PROSITE" id="PS00061">
    <property type="entry name" value="ADH_SHORT"/>
    <property type="match status" value="1"/>
</dbReference>
<feature type="region of interest" description="Disordered" evidence="4">
    <location>
        <begin position="191"/>
        <end position="234"/>
    </location>
</feature>
<proteinExistence type="inferred from homology"/>
<sequence length="234" mass="25983">MHFQQCDVSHWQSLHDLISSSVNTFGDVPDVYVPSAGLFEPPSSNFWDDTEVDSYKTIQINVNHPIKFTRLAMRALAGAEKQGVVCLLSSTAGLGGHYLANLYTASKHAVLGFAKSMGQADVDEGVKIICVLPGLVQTPLWEDREDDPAAWEQYLKMLKSGLQPEDIANLMLKMIESREYEGGTCVLKVTKGEEHTQEEGFSKKAAKSNSDPKPEPDLKRIQSLMRAERGKKWT</sequence>
<dbReference type="InterPro" id="IPR020904">
    <property type="entry name" value="Sc_DH/Rdtase_CS"/>
</dbReference>
<dbReference type="InterPro" id="IPR036291">
    <property type="entry name" value="NAD(P)-bd_dom_sf"/>
</dbReference>
<evidence type="ECO:0000256" key="1">
    <source>
        <dbReference type="ARBA" id="ARBA00006484"/>
    </source>
</evidence>
<dbReference type="InterPro" id="IPR002347">
    <property type="entry name" value="SDR_fam"/>
</dbReference>
<evidence type="ECO:0000313" key="6">
    <source>
        <dbReference type="Proteomes" id="UP000016931"/>
    </source>
</evidence>
<dbReference type="SUPFAM" id="SSF51735">
    <property type="entry name" value="NAD(P)-binding Rossmann-fold domains"/>
    <property type="match status" value="1"/>
</dbReference>
<dbReference type="Proteomes" id="UP000016931">
    <property type="component" value="Unassembled WGS sequence"/>
</dbReference>
<evidence type="ECO:0000256" key="2">
    <source>
        <dbReference type="ARBA" id="ARBA00022857"/>
    </source>
</evidence>
<dbReference type="EMBL" id="KB456262">
    <property type="protein sequence ID" value="EMF14287.1"/>
    <property type="molecule type" value="Genomic_DNA"/>
</dbReference>
<dbReference type="GeneID" id="27901806"/>
<dbReference type="AlphaFoldDB" id="M3B3B6"/>
<dbReference type="OMA" id="RCDVRNW"/>
<keyword evidence="2" id="KW-0521">NADP</keyword>
<evidence type="ECO:0000256" key="3">
    <source>
        <dbReference type="ARBA" id="ARBA00023002"/>
    </source>
</evidence>
<dbReference type="PANTHER" id="PTHR44229:SF4">
    <property type="entry name" value="15-HYDROXYPROSTAGLANDIN DEHYDROGENASE [NAD(+)]"/>
    <property type="match status" value="1"/>
</dbReference>
<evidence type="ECO:0000313" key="5">
    <source>
        <dbReference type="EMBL" id="EMF14287.1"/>
    </source>
</evidence>
<dbReference type="eggNOG" id="KOG4169">
    <property type="taxonomic scope" value="Eukaryota"/>
</dbReference>
<dbReference type="HOGENOM" id="CLU_010194_13_2_1"/>
<organism evidence="5 6">
    <name type="scientific">Sphaerulina musiva (strain SO2202)</name>
    <name type="common">Poplar stem canker fungus</name>
    <name type="synonym">Septoria musiva</name>
    <dbReference type="NCBI Taxonomy" id="692275"/>
    <lineage>
        <taxon>Eukaryota</taxon>
        <taxon>Fungi</taxon>
        <taxon>Dikarya</taxon>
        <taxon>Ascomycota</taxon>
        <taxon>Pezizomycotina</taxon>
        <taxon>Dothideomycetes</taxon>
        <taxon>Dothideomycetidae</taxon>
        <taxon>Mycosphaerellales</taxon>
        <taxon>Mycosphaerellaceae</taxon>
        <taxon>Sphaerulina</taxon>
    </lineage>
</organism>
<evidence type="ECO:0000256" key="4">
    <source>
        <dbReference type="SAM" id="MobiDB-lite"/>
    </source>
</evidence>
<dbReference type="PANTHER" id="PTHR44229">
    <property type="entry name" value="15-HYDROXYPROSTAGLANDIN DEHYDROGENASE [NAD(+)]"/>
    <property type="match status" value="1"/>
</dbReference>